<comment type="caution">
    <text evidence="1">The sequence shown here is derived from an EMBL/GenBank/DDBJ whole genome shotgun (WGS) entry which is preliminary data.</text>
</comment>
<sequence length="176" mass="19252">MGGAGPVREIEPNDKVFVMNVGFGCQLHLPCCLLPCSPALLPPPDLPNPIPPSSSFVQWLNPFMPQNLYVRKGQVPCLSLSVCVRVSVCPCVGVPVSIFPSGDARVRMTDELVCRMHVRALNHVRPKTNLLFRSPSDMEKQNPVNPKSLLTTRLGTTQGCSRGVQEEHVTPNCVKI</sequence>
<dbReference type="EMBL" id="VSRR010001521">
    <property type="protein sequence ID" value="MPC25872.1"/>
    <property type="molecule type" value="Genomic_DNA"/>
</dbReference>
<dbReference type="AlphaFoldDB" id="A0A5B7DW20"/>
<protein>
    <submittedName>
        <fullName evidence="1">Uncharacterized protein</fullName>
    </submittedName>
</protein>
<accession>A0A5B7DW20</accession>
<dbReference type="Proteomes" id="UP000324222">
    <property type="component" value="Unassembled WGS sequence"/>
</dbReference>
<name>A0A5B7DW20_PORTR</name>
<evidence type="ECO:0000313" key="1">
    <source>
        <dbReference type="EMBL" id="MPC25872.1"/>
    </source>
</evidence>
<gene>
    <name evidence="1" type="ORF">E2C01_018995</name>
</gene>
<keyword evidence="2" id="KW-1185">Reference proteome</keyword>
<proteinExistence type="predicted"/>
<organism evidence="1 2">
    <name type="scientific">Portunus trituberculatus</name>
    <name type="common">Swimming crab</name>
    <name type="synonym">Neptunus trituberculatus</name>
    <dbReference type="NCBI Taxonomy" id="210409"/>
    <lineage>
        <taxon>Eukaryota</taxon>
        <taxon>Metazoa</taxon>
        <taxon>Ecdysozoa</taxon>
        <taxon>Arthropoda</taxon>
        <taxon>Crustacea</taxon>
        <taxon>Multicrustacea</taxon>
        <taxon>Malacostraca</taxon>
        <taxon>Eumalacostraca</taxon>
        <taxon>Eucarida</taxon>
        <taxon>Decapoda</taxon>
        <taxon>Pleocyemata</taxon>
        <taxon>Brachyura</taxon>
        <taxon>Eubrachyura</taxon>
        <taxon>Portunoidea</taxon>
        <taxon>Portunidae</taxon>
        <taxon>Portuninae</taxon>
        <taxon>Portunus</taxon>
    </lineage>
</organism>
<reference evidence="1 2" key="1">
    <citation type="submission" date="2019-05" db="EMBL/GenBank/DDBJ databases">
        <title>Another draft genome of Portunus trituberculatus and its Hox gene families provides insights of decapod evolution.</title>
        <authorList>
            <person name="Jeong J.-H."/>
            <person name="Song I."/>
            <person name="Kim S."/>
            <person name="Choi T."/>
            <person name="Kim D."/>
            <person name="Ryu S."/>
            <person name="Kim W."/>
        </authorList>
    </citation>
    <scope>NUCLEOTIDE SEQUENCE [LARGE SCALE GENOMIC DNA]</scope>
    <source>
        <tissue evidence="1">Muscle</tissue>
    </source>
</reference>
<evidence type="ECO:0000313" key="2">
    <source>
        <dbReference type="Proteomes" id="UP000324222"/>
    </source>
</evidence>